<feature type="domain" description="Retroviral polymerase SH3-like" evidence="2">
    <location>
        <begin position="8"/>
        <end position="58"/>
    </location>
</feature>
<dbReference type="EMBL" id="SSTE01001846">
    <property type="protein sequence ID" value="KAA0064803.1"/>
    <property type="molecule type" value="Genomic_DNA"/>
</dbReference>
<evidence type="ECO:0000313" key="4">
    <source>
        <dbReference type="Proteomes" id="UP000321393"/>
    </source>
</evidence>
<sequence>MFITMAPNPSKFTPRAQACVFVGYPLHQRGYKCFHPSSCKYFISMDVTFLEDRPFFPVSHLQGESPHCTILPTNQIPWKTYYRRNLRKEVGSPAKPPAPVQDTKPPRDQGMENPTESCTNNTMSENDKSNVAVLENMEEKNNGNETRVRTKTSNNEVEQGHIGKLDEYDPSLDIPIALRKGHKTVGCKWVFSLKYKADGTLNKHKARVLLSVAVNNDWPLYQLDVKNVFLNRDIVEEVYMSPCLDLKPNLSQGYSQGHSDHTIFTKVFKTRKIAVLIVYVDDIVLSGDDQA</sequence>
<evidence type="ECO:0000256" key="1">
    <source>
        <dbReference type="SAM" id="MobiDB-lite"/>
    </source>
</evidence>
<comment type="caution">
    <text evidence="3">The sequence shown here is derived from an EMBL/GenBank/DDBJ whole genome shotgun (WGS) entry which is preliminary data.</text>
</comment>
<dbReference type="AlphaFoldDB" id="A0A5A7V9H1"/>
<dbReference type="Proteomes" id="UP000321393">
    <property type="component" value="Unassembled WGS sequence"/>
</dbReference>
<dbReference type="Pfam" id="PF25597">
    <property type="entry name" value="SH3_retrovirus"/>
    <property type="match status" value="1"/>
</dbReference>
<protein>
    <submittedName>
        <fullName evidence="3">Reverse transcriptase</fullName>
    </submittedName>
</protein>
<dbReference type="OrthoDB" id="1749397at2759"/>
<reference evidence="3 4" key="1">
    <citation type="submission" date="2019-08" db="EMBL/GenBank/DDBJ databases">
        <title>Draft genome sequences of two oriental melons (Cucumis melo L. var makuwa).</title>
        <authorList>
            <person name="Kwon S.-Y."/>
        </authorList>
    </citation>
    <scope>NUCLEOTIDE SEQUENCE [LARGE SCALE GENOMIC DNA]</scope>
    <source>
        <strain evidence="4">cv. SW 3</strain>
        <tissue evidence="3">Leaf</tissue>
    </source>
</reference>
<evidence type="ECO:0000313" key="3">
    <source>
        <dbReference type="EMBL" id="KAA0064803.1"/>
    </source>
</evidence>
<dbReference type="GO" id="GO:0003964">
    <property type="term" value="F:RNA-directed DNA polymerase activity"/>
    <property type="evidence" value="ECO:0007669"/>
    <property type="project" value="UniProtKB-KW"/>
</dbReference>
<gene>
    <name evidence="3" type="ORF">E6C27_scaffold82G001110</name>
</gene>
<feature type="compositionally biased region" description="Polar residues" evidence="1">
    <location>
        <begin position="112"/>
        <end position="124"/>
    </location>
</feature>
<keyword evidence="3" id="KW-0548">Nucleotidyltransferase</keyword>
<organism evidence="3 4">
    <name type="scientific">Cucumis melo var. makuwa</name>
    <name type="common">Oriental melon</name>
    <dbReference type="NCBI Taxonomy" id="1194695"/>
    <lineage>
        <taxon>Eukaryota</taxon>
        <taxon>Viridiplantae</taxon>
        <taxon>Streptophyta</taxon>
        <taxon>Embryophyta</taxon>
        <taxon>Tracheophyta</taxon>
        <taxon>Spermatophyta</taxon>
        <taxon>Magnoliopsida</taxon>
        <taxon>eudicotyledons</taxon>
        <taxon>Gunneridae</taxon>
        <taxon>Pentapetalae</taxon>
        <taxon>rosids</taxon>
        <taxon>fabids</taxon>
        <taxon>Cucurbitales</taxon>
        <taxon>Cucurbitaceae</taxon>
        <taxon>Benincaseae</taxon>
        <taxon>Cucumis</taxon>
    </lineage>
</organism>
<feature type="region of interest" description="Disordered" evidence="1">
    <location>
        <begin position="89"/>
        <end position="126"/>
    </location>
</feature>
<keyword evidence="3" id="KW-0808">Transferase</keyword>
<name>A0A5A7V9H1_CUCMM</name>
<dbReference type="STRING" id="1194695.A0A5A7V9H1"/>
<keyword evidence="3" id="KW-0695">RNA-directed DNA polymerase</keyword>
<accession>A0A5A7V9H1</accession>
<evidence type="ECO:0000259" key="2">
    <source>
        <dbReference type="Pfam" id="PF25597"/>
    </source>
</evidence>
<dbReference type="InterPro" id="IPR057670">
    <property type="entry name" value="SH3_retrovirus"/>
</dbReference>
<proteinExistence type="predicted"/>